<proteinExistence type="predicted"/>
<sequence>MIPPKYPNRLAPQHADATFGSGVGTSLLPPVDKSLSSADKPIVAIFSFGEMGMGIAALLTKFLYRIVTNLDGRSAKTKARALAIGVEDLPLEKVLNEASIFISIVPPAEALPLAQKTAAAFQLLPCSEKQDLTYLDLNAISPGLARQVGQVIIGAGMTFVDGAIIGFPPKELEDKTWFRPAITTSGPQLDDQKSTFTTQLVSLLNVRHVGDEIGAGSGLKMCFGAIYKDQAAVATQAYTTAQSLGVLSALRSHLGKYFPTSTPIIESSLVGSQRKAYRWIKEMEEVEDTFAEGGWSRDLFRGVSNVFRVVAHKTNLEQQSKEDVEVITGEICLGLRRTKCI</sequence>
<protein>
    <recommendedName>
        <fullName evidence="1">Phosphogluconate dehydrogenase NAD-binding putative C-terminal domain-containing protein</fullName>
    </recommendedName>
</protein>
<dbReference type="SUPFAM" id="SSF51735">
    <property type="entry name" value="NAD(P)-binding Rossmann-fold domains"/>
    <property type="match status" value="1"/>
</dbReference>
<dbReference type="Pfam" id="PF09130">
    <property type="entry name" value="DUF1932"/>
    <property type="match status" value="1"/>
</dbReference>
<reference evidence="2 3" key="1">
    <citation type="journal article" date="2018" name="IMA Fungus">
        <title>IMA Genome-F 9: Draft genome sequence of Annulohypoxylon stygium, Aspergillus mulundensis, Berkeleyomyces basicola (syn. Thielaviopsis basicola), Ceratocystis smalleyi, two Cercospora beticola strains, Coleophoma cylindrospora, Fusarium fracticaudum, Phialophora cf. hyalina, and Morchella septimelata.</title>
        <authorList>
            <person name="Wingfield B.D."/>
            <person name="Bills G.F."/>
            <person name="Dong Y."/>
            <person name="Huang W."/>
            <person name="Nel W.J."/>
            <person name="Swalarsk-Parry B.S."/>
            <person name="Vaghefi N."/>
            <person name="Wilken P.M."/>
            <person name="An Z."/>
            <person name="de Beer Z.W."/>
            <person name="De Vos L."/>
            <person name="Chen L."/>
            <person name="Duong T.A."/>
            <person name="Gao Y."/>
            <person name="Hammerbacher A."/>
            <person name="Kikkert J.R."/>
            <person name="Li Y."/>
            <person name="Li H."/>
            <person name="Li K."/>
            <person name="Li Q."/>
            <person name="Liu X."/>
            <person name="Ma X."/>
            <person name="Naidoo K."/>
            <person name="Pethybridge S.J."/>
            <person name="Sun J."/>
            <person name="Steenkamp E.T."/>
            <person name="van der Nest M.A."/>
            <person name="van Wyk S."/>
            <person name="Wingfield M.J."/>
            <person name="Xiong C."/>
            <person name="Yue Q."/>
            <person name="Zhang X."/>
        </authorList>
    </citation>
    <scope>NUCLEOTIDE SEQUENCE [LARGE SCALE GENOMIC DNA]</scope>
    <source>
        <strain evidence="2 3">BP5796</strain>
    </source>
</reference>
<dbReference type="SUPFAM" id="SSF48179">
    <property type="entry name" value="6-phosphogluconate dehydrogenase C-terminal domain-like"/>
    <property type="match status" value="1"/>
</dbReference>
<name>A0A3D8QHT2_9HELO</name>
<evidence type="ECO:0000313" key="3">
    <source>
        <dbReference type="Proteomes" id="UP000256328"/>
    </source>
</evidence>
<dbReference type="AlphaFoldDB" id="A0A3D8QHT2"/>
<evidence type="ECO:0000259" key="1">
    <source>
        <dbReference type="Pfam" id="PF09130"/>
    </source>
</evidence>
<dbReference type="Proteomes" id="UP000256328">
    <property type="component" value="Unassembled WGS sequence"/>
</dbReference>
<dbReference type="InterPro" id="IPR015814">
    <property type="entry name" value="Pgluconate_DH_NAD-bd_C"/>
</dbReference>
<feature type="domain" description="Phosphogluconate dehydrogenase NAD-binding putative C-terminal" evidence="1">
    <location>
        <begin position="241"/>
        <end position="309"/>
    </location>
</feature>
<dbReference type="InterPro" id="IPR036291">
    <property type="entry name" value="NAD(P)-bd_dom_sf"/>
</dbReference>
<accession>A0A3D8QHT2</accession>
<evidence type="ECO:0000313" key="2">
    <source>
        <dbReference type="EMBL" id="RDW61365.1"/>
    </source>
</evidence>
<gene>
    <name evidence="2" type="ORF">BP5796_11257</name>
</gene>
<dbReference type="InterPro" id="IPR008927">
    <property type="entry name" value="6-PGluconate_DH-like_C_sf"/>
</dbReference>
<comment type="caution">
    <text evidence="2">The sequence shown here is derived from an EMBL/GenBank/DDBJ whole genome shotgun (WGS) entry which is preliminary data.</text>
</comment>
<dbReference type="OrthoDB" id="9988102at2759"/>
<dbReference type="EMBL" id="PDLN01000018">
    <property type="protein sequence ID" value="RDW61365.1"/>
    <property type="molecule type" value="Genomic_DNA"/>
</dbReference>
<keyword evidence="3" id="KW-1185">Reference proteome</keyword>
<dbReference type="Gene3D" id="1.10.1040.10">
    <property type="entry name" value="N-(1-d-carboxylethyl)-l-norvaline Dehydrogenase, domain 2"/>
    <property type="match status" value="1"/>
</dbReference>
<organism evidence="2 3">
    <name type="scientific">Coleophoma crateriformis</name>
    <dbReference type="NCBI Taxonomy" id="565419"/>
    <lineage>
        <taxon>Eukaryota</taxon>
        <taxon>Fungi</taxon>
        <taxon>Dikarya</taxon>
        <taxon>Ascomycota</taxon>
        <taxon>Pezizomycotina</taxon>
        <taxon>Leotiomycetes</taxon>
        <taxon>Helotiales</taxon>
        <taxon>Dermateaceae</taxon>
        <taxon>Coleophoma</taxon>
    </lineage>
</organism>
<dbReference type="Gene3D" id="3.40.50.720">
    <property type="entry name" value="NAD(P)-binding Rossmann-like Domain"/>
    <property type="match status" value="1"/>
</dbReference>
<dbReference type="InterPro" id="IPR013328">
    <property type="entry name" value="6PGD_dom2"/>
</dbReference>